<evidence type="ECO:0000256" key="1">
    <source>
        <dbReference type="SAM" id="Phobius"/>
    </source>
</evidence>
<dbReference type="STRING" id="1547445.LO80_04845"/>
<keyword evidence="3" id="KW-1185">Reference proteome</keyword>
<dbReference type="EMBL" id="CP009574">
    <property type="protein sequence ID" value="AIT09361.1"/>
    <property type="molecule type" value="Genomic_DNA"/>
</dbReference>
<dbReference type="KEGG" id="frf:LO80_04845"/>
<keyword evidence="1" id="KW-1133">Transmembrane helix</keyword>
<keyword evidence="1" id="KW-0472">Membrane</keyword>
<sequence>MFIISIFSIVITLLVTLFFAKRLYSFSAKNNKLKTRADYVINGVILGFTFFCISSFIYVLLLNII</sequence>
<dbReference type="AlphaFoldDB" id="A0A097EP65"/>
<reference evidence="2 3" key="1">
    <citation type="submission" date="2014-10" db="EMBL/GenBank/DDBJ databases">
        <title>Whole genome sequence of Francisella endociliophora strain FSC1006, isolated from a laboratory culture of the marine ciliate Euplotes raikovi.</title>
        <authorList>
            <person name="Granberg M."/>
            <person name="Backman S."/>
            <person name="Lundmark E."/>
            <person name="Nilsson E."/>
            <person name="Karlsson E."/>
            <person name="Thelaus J."/>
            <person name="Ohrman C."/>
            <person name="Larkeryd A."/>
            <person name="Stenberg P."/>
        </authorList>
    </citation>
    <scope>NUCLEOTIDE SEQUENCE [LARGE SCALE GENOMIC DNA]</scope>
    <source>
        <strain evidence="2 3">FSC1006</strain>
    </source>
</reference>
<organism evidence="2 3">
    <name type="scientific">Candidatus Francisella endociliophora</name>
    <dbReference type="NCBI Taxonomy" id="653937"/>
    <lineage>
        <taxon>Bacteria</taxon>
        <taxon>Pseudomonadati</taxon>
        <taxon>Pseudomonadota</taxon>
        <taxon>Gammaproteobacteria</taxon>
        <taxon>Thiotrichales</taxon>
        <taxon>Francisellaceae</taxon>
        <taxon>Francisella</taxon>
    </lineage>
</organism>
<proteinExistence type="predicted"/>
<gene>
    <name evidence="2" type="ORF">LO80_04845</name>
</gene>
<feature type="transmembrane region" description="Helical" evidence="1">
    <location>
        <begin position="44"/>
        <end position="64"/>
    </location>
</feature>
<dbReference type="Proteomes" id="UP000029672">
    <property type="component" value="Chromosome"/>
</dbReference>
<keyword evidence="1" id="KW-0812">Transmembrane</keyword>
<evidence type="ECO:0000313" key="2">
    <source>
        <dbReference type="EMBL" id="AIT09361.1"/>
    </source>
</evidence>
<protein>
    <submittedName>
        <fullName evidence="2">Uncharacterized protein</fullName>
    </submittedName>
</protein>
<evidence type="ECO:0000313" key="3">
    <source>
        <dbReference type="Proteomes" id="UP000029672"/>
    </source>
</evidence>
<dbReference type="HOGENOM" id="CLU_206481_0_0_6"/>
<accession>A0A097EP65</accession>
<name>A0A097EP65_9GAMM</name>